<keyword evidence="1" id="KW-0812">Transmembrane</keyword>
<evidence type="ECO:0000313" key="2">
    <source>
        <dbReference type="EMBL" id="GLB46165.1"/>
    </source>
</evidence>
<name>A0A9W6AZ01_9LACO</name>
<dbReference type="EMBL" id="BRPL01000002">
    <property type="protein sequence ID" value="GLB46165.1"/>
    <property type="molecule type" value="Genomic_DNA"/>
</dbReference>
<keyword evidence="1" id="KW-1133">Transmembrane helix</keyword>
<protein>
    <submittedName>
        <fullName evidence="2">Uncharacterized protein</fullName>
    </submittedName>
</protein>
<feature type="transmembrane region" description="Helical" evidence="1">
    <location>
        <begin position="57"/>
        <end position="74"/>
    </location>
</feature>
<gene>
    <name evidence="2" type="ORF">WR164_01440</name>
</gene>
<accession>A0A9W6AZ01</accession>
<comment type="caution">
    <text evidence="2">The sequence shown here is derived from an EMBL/GenBank/DDBJ whole genome shotgun (WGS) entry which is preliminary data.</text>
</comment>
<sequence>MNRIKKWLWKSIVDTFWDTIFTICACLFILAIIGIGDLIYIFAFHGTHPILMGKESLIGWSIKLPAVLLLWNLISDGHKIKKSEAK</sequence>
<reference evidence="2" key="1">
    <citation type="submission" date="2022-07" db="EMBL/GenBank/DDBJ databases">
        <authorList>
            <person name="Kouya T."/>
            <person name="Ishiyama Y."/>
        </authorList>
    </citation>
    <scope>NUCLEOTIDE SEQUENCE</scope>
    <source>
        <strain evidence="2">WR16-4</strain>
    </source>
</reference>
<dbReference type="RefSeq" id="WP_286135621.1">
    <property type="nucleotide sequence ID" value="NZ_BRPL01000002.1"/>
</dbReference>
<keyword evidence="1" id="KW-0472">Membrane</keyword>
<proteinExistence type="predicted"/>
<evidence type="ECO:0000256" key="1">
    <source>
        <dbReference type="SAM" id="Phobius"/>
    </source>
</evidence>
<evidence type="ECO:0000313" key="3">
    <source>
        <dbReference type="Proteomes" id="UP001144204"/>
    </source>
</evidence>
<dbReference type="AlphaFoldDB" id="A0A9W6AZ01"/>
<feature type="transmembrane region" description="Helical" evidence="1">
    <location>
        <begin position="20"/>
        <end position="45"/>
    </location>
</feature>
<keyword evidence="3" id="KW-1185">Reference proteome</keyword>
<organism evidence="2 3">
    <name type="scientific">Philodulcilactobacillus myokoensis</name>
    <dbReference type="NCBI Taxonomy" id="2929573"/>
    <lineage>
        <taxon>Bacteria</taxon>
        <taxon>Bacillati</taxon>
        <taxon>Bacillota</taxon>
        <taxon>Bacilli</taxon>
        <taxon>Lactobacillales</taxon>
        <taxon>Lactobacillaceae</taxon>
        <taxon>Philodulcilactobacillus</taxon>
    </lineage>
</organism>
<dbReference type="Proteomes" id="UP001144204">
    <property type="component" value="Unassembled WGS sequence"/>
</dbReference>
<reference evidence="2" key="2">
    <citation type="journal article" date="2023" name="PLoS ONE">
        <title>Philodulcilactobacillus myokoensis gen. nov., sp. nov., a fructophilic, acidophilic, and agar-phobic lactic acid bacterium isolated from fermented vegetable extracts.</title>
        <authorList>
            <person name="Kouya T."/>
            <person name="Ishiyama Y."/>
            <person name="Ohashi S."/>
            <person name="Kumakubo R."/>
            <person name="Yamazaki T."/>
            <person name="Otaki T."/>
        </authorList>
    </citation>
    <scope>NUCLEOTIDE SEQUENCE</scope>
    <source>
        <strain evidence="2">WR16-4</strain>
    </source>
</reference>